<dbReference type="Proteomes" id="UP000006798">
    <property type="component" value="Plasmid pBB1"/>
</dbReference>
<organism evidence="1 2">
    <name type="scientific">Cupriavidus necator (strain ATCC 43291 / DSM 13513 / CCUG 52238 / LMG 8453 / N-1)</name>
    <name type="common">Ralstonia eutropha</name>
    <dbReference type="NCBI Taxonomy" id="1042878"/>
    <lineage>
        <taxon>Bacteria</taxon>
        <taxon>Pseudomonadati</taxon>
        <taxon>Pseudomonadota</taxon>
        <taxon>Betaproteobacteria</taxon>
        <taxon>Burkholderiales</taxon>
        <taxon>Burkholderiaceae</taxon>
        <taxon>Cupriavidus</taxon>
    </lineage>
</organism>
<reference evidence="1 2" key="1">
    <citation type="journal article" date="2011" name="J. Bacteriol.">
        <title>Complete genome sequence of the type strain Cupriavidus necator N-1.</title>
        <authorList>
            <person name="Poehlein A."/>
            <person name="Kusian B."/>
            <person name="Friedrich B."/>
            <person name="Daniel R."/>
            <person name="Bowien B."/>
        </authorList>
    </citation>
    <scope>NUCLEOTIDE SEQUENCE [LARGE SCALE GENOMIC DNA]</scope>
    <source>
        <strain evidence="2">ATCC 43291 / DSM 13513 / CCUG 52238 / LMG 8453 / N-1</strain>
        <plasmid evidence="1 2">pBB1</plasmid>
    </source>
</reference>
<sequence length="39" mass="4555">MFQNELMKIETTIFAELTSSRRSYLCDSTSSDHPTEEKQ</sequence>
<dbReference type="KEGG" id="cnc:CNE_BB1p03110"/>
<geneLocation type="plasmid" evidence="1 2">
    <name>pBB1</name>
</geneLocation>
<name>F8GWL5_CUPNN</name>
<dbReference type="AlphaFoldDB" id="F8GWL5"/>
<dbReference type="EMBL" id="CP002879">
    <property type="protein sequence ID" value="AEI81735.1"/>
    <property type="molecule type" value="Genomic_DNA"/>
</dbReference>
<keyword evidence="1" id="KW-0614">Plasmid</keyword>
<proteinExistence type="predicted"/>
<dbReference type="HOGENOM" id="CLU_3308316_0_0_4"/>
<evidence type="ECO:0000313" key="2">
    <source>
        <dbReference type="Proteomes" id="UP000006798"/>
    </source>
</evidence>
<gene>
    <name evidence="1" type="ordered locus">CNE_BB1p03110</name>
</gene>
<accession>F8GWL5</accession>
<evidence type="ECO:0000313" key="1">
    <source>
        <dbReference type="EMBL" id="AEI81735.1"/>
    </source>
</evidence>
<protein>
    <submittedName>
        <fullName evidence="1">Uncharacterized protein</fullName>
    </submittedName>
</protein>